<accession>A0AAE0GQK6</accession>
<dbReference type="AlphaFoldDB" id="A0AAE0GQK6"/>
<keyword evidence="3" id="KW-1185">Reference proteome</keyword>
<evidence type="ECO:0000313" key="2">
    <source>
        <dbReference type="EMBL" id="KAK3282342.1"/>
    </source>
</evidence>
<dbReference type="Proteomes" id="UP001190700">
    <property type="component" value="Unassembled WGS sequence"/>
</dbReference>
<reference evidence="2 3" key="1">
    <citation type="journal article" date="2015" name="Genome Biol. Evol.">
        <title>Comparative Genomics of a Bacterivorous Green Alga Reveals Evolutionary Causalities and Consequences of Phago-Mixotrophic Mode of Nutrition.</title>
        <authorList>
            <person name="Burns J.A."/>
            <person name="Paasch A."/>
            <person name="Narechania A."/>
            <person name="Kim E."/>
        </authorList>
    </citation>
    <scope>NUCLEOTIDE SEQUENCE [LARGE SCALE GENOMIC DNA]</scope>
    <source>
        <strain evidence="2 3">PLY_AMNH</strain>
    </source>
</reference>
<organism evidence="2 3">
    <name type="scientific">Cymbomonas tetramitiformis</name>
    <dbReference type="NCBI Taxonomy" id="36881"/>
    <lineage>
        <taxon>Eukaryota</taxon>
        <taxon>Viridiplantae</taxon>
        <taxon>Chlorophyta</taxon>
        <taxon>Pyramimonadophyceae</taxon>
        <taxon>Pyramimonadales</taxon>
        <taxon>Pyramimonadaceae</taxon>
        <taxon>Cymbomonas</taxon>
    </lineage>
</organism>
<dbReference type="EMBL" id="LGRX02003362">
    <property type="protein sequence ID" value="KAK3282342.1"/>
    <property type="molecule type" value="Genomic_DNA"/>
</dbReference>
<comment type="caution">
    <text evidence="2">The sequence shown here is derived from an EMBL/GenBank/DDBJ whole genome shotgun (WGS) entry which is preliminary data.</text>
</comment>
<feature type="region of interest" description="Disordered" evidence="1">
    <location>
        <begin position="307"/>
        <end position="331"/>
    </location>
</feature>
<feature type="region of interest" description="Disordered" evidence="1">
    <location>
        <begin position="35"/>
        <end position="125"/>
    </location>
</feature>
<feature type="compositionally biased region" description="Polar residues" evidence="1">
    <location>
        <begin position="50"/>
        <end position="59"/>
    </location>
</feature>
<evidence type="ECO:0000256" key="1">
    <source>
        <dbReference type="SAM" id="MobiDB-lite"/>
    </source>
</evidence>
<name>A0AAE0GQK6_9CHLO</name>
<gene>
    <name evidence="2" type="ORF">CYMTET_9900</name>
</gene>
<protein>
    <submittedName>
        <fullName evidence="2">Uncharacterized protein</fullName>
    </submittedName>
</protein>
<sequence>MHERVLRAVQLYCGTAKSFVPAVQAFDISEEWSHENLQTGDDSRVRKPFQPSSGQQNVSPARRPLQSAGNLPAYSPPHSPLLASQPVHSPSKSPVPKKAKSTGMETVLPAPPAPASTNQAPSHRSPWIRLAGRVPLSSFQEHRKQGEESGIRLRRITQSKYSRTYGCNTHATADGLACPYAEIYVLDPQTGLWDVFQNGYPHCTSLSSVPEVGIPARFRSTLDDIAALHRGKPALALDAVVKKFWDGTDHMKAELPTLKQVQNYVTRRKPPIAKPLTPLPSSLNMFAAIPCPTTLIPSPNGHITKSVTPRSLSPMKGAGSPPSATLCVHTD</sequence>
<evidence type="ECO:0000313" key="3">
    <source>
        <dbReference type="Proteomes" id="UP001190700"/>
    </source>
</evidence>
<proteinExistence type="predicted"/>